<sequence length="486" mass="53350">MASPIPPFLLLFLLTIWRGRVESHEEGFITAEISNKGLDFLKGLLIEKAESSLVPLELPKIEKSVKIPVIGSVQMVLSDIIIEKIHVTSSTVRTGDSGIVIDVSGATANLSMKWKYSYSTWLIPISVSDKGNATVQVEGLEVGLALSLKTVEGSLNLSLLECGCNVNNISIKLDGGASWLIDAFEGKISSSVENAVSRKLKDAVVKLDSLLQSLPKEVPVTNIAALNVTFVDDPELTESSLDLEIDGLISAKHEVILSNHYHRLLQNSFSCKEADKMVKISLHEDVLKSGSSVYFEASKMHWMVDKVPDQSLLNTAWWRFIIPQLYKMYPNHDMNLNISVSSSPTIKVEKQQIKAKIPLDLVIDVLDVEEVIPVVCISTVVSASVSAEISQNAVAGGVKLIDFTMSLKWSNIGDLHMRLIQTIMSTTLRTVILPYINLKLSKGFQIPAFHGYELQDAQILCADSWIVICSNVAPVETVQSHLAAIY</sequence>
<dbReference type="CDD" id="cd00025">
    <property type="entry name" value="BPI1"/>
    <property type="match status" value="1"/>
</dbReference>
<keyword evidence="1" id="KW-0325">Glycoprotein</keyword>
<evidence type="ECO:0000256" key="1">
    <source>
        <dbReference type="ARBA" id="ARBA00023180"/>
    </source>
</evidence>
<dbReference type="Pfam" id="PF02886">
    <property type="entry name" value="LBP_BPI_CETP_C"/>
    <property type="match status" value="1"/>
</dbReference>
<dbReference type="Pfam" id="PF01273">
    <property type="entry name" value="LBP_BPI_CETP"/>
    <property type="match status" value="1"/>
</dbReference>
<dbReference type="EMBL" id="JABTTQ020001232">
    <property type="protein sequence ID" value="KAK6132984.1"/>
    <property type="molecule type" value="Genomic_DNA"/>
</dbReference>
<reference evidence="5 6" key="1">
    <citation type="journal article" date="2021" name="Comput. Struct. Biotechnol. J.">
        <title>De novo genome assembly of the potent medicinal plant Rehmannia glutinosa using nanopore technology.</title>
        <authorList>
            <person name="Ma L."/>
            <person name="Dong C."/>
            <person name="Song C."/>
            <person name="Wang X."/>
            <person name="Zheng X."/>
            <person name="Niu Y."/>
            <person name="Chen S."/>
            <person name="Feng W."/>
        </authorList>
    </citation>
    <scope>NUCLEOTIDE SEQUENCE [LARGE SCALE GENOMIC DNA]</scope>
    <source>
        <strain evidence="5">DH-2019</strain>
    </source>
</reference>
<dbReference type="Gene3D" id="3.15.20.10">
    <property type="entry name" value="Bactericidal permeability-increasing protein, domain 2"/>
    <property type="match status" value="1"/>
</dbReference>
<dbReference type="InterPro" id="IPR045897">
    <property type="entry name" value="BPI/LBP_pln"/>
</dbReference>
<evidence type="ECO:0000313" key="6">
    <source>
        <dbReference type="Proteomes" id="UP001318860"/>
    </source>
</evidence>
<dbReference type="Proteomes" id="UP001318860">
    <property type="component" value="Unassembled WGS sequence"/>
</dbReference>
<name>A0ABR0VCS5_REHGL</name>
<dbReference type="PIRSF" id="PIRSF002417">
    <property type="entry name" value="Lipid_binding_protein"/>
    <property type="match status" value="1"/>
</dbReference>
<feature type="signal peptide" evidence="2">
    <location>
        <begin position="1"/>
        <end position="23"/>
    </location>
</feature>
<accession>A0ABR0VCS5</accession>
<dbReference type="InterPro" id="IPR030675">
    <property type="entry name" value="BPI/LBP"/>
</dbReference>
<evidence type="ECO:0000259" key="4">
    <source>
        <dbReference type="SMART" id="SM00329"/>
    </source>
</evidence>
<proteinExistence type="predicted"/>
<dbReference type="InterPro" id="IPR017943">
    <property type="entry name" value="Bactericidal_perm-incr_a/b_dom"/>
</dbReference>
<feature type="domain" description="Lipid-binding serum glycoprotein N-terminal" evidence="3">
    <location>
        <begin position="33"/>
        <end position="254"/>
    </location>
</feature>
<gene>
    <name evidence="5" type="ORF">DH2020_033275</name>
</gene>
<dbReference type="InterPro" id="IPR001124">
    <property type="entry name" value="Lipid-bd_serum_glycop_C"/>
</dbReference>
<evidence type="ECO:0008006" key="7">
    <source>
        <dbReference type="Google" id="ProtNLM"/>
    </source>
</evidence>
<evidence type="ECO:0000313" key="5">
    <source>
        <dbReference type="EMBL" id="KAK6132984.1"/>
    </source>
</evidence>
<protein>
    <recommendedName>
        <fullName evidence="7">BPI/LBP family protein</fullName>
    </recommendedName>
</protein>
<organism evidence="5 6">
    <name type="scientific">Rehmannia glutinosa</name>
    <name type="common">Chinese foxglove</name>
    <dbReference type="NCBI Taxonomy" id="99300"/>
    <lineage>
        <taxon>Eukaryota</taxon>
        <taxon>Viridiplantae</taxon>
        <taxon>Streptophyta</taxon>
        <taxon>Embryophyta</taxon>
        <taxon>Tracheophyta</taxon>
        <taxon>Spermatophyta</taxon>
        <taxon>Magnoliopsida</taxon>
        <taxon>eudicotyledons</taxon>
        <taxon>Gunneridae</taxon>
        <taxon>Pentapetalae</taxon>
        <taxon>asterids</taxon>
        <taxon>lamiids</taxon>
        <taxon>Lamiales</taxon>
        <taxon>Orobanchaceae</taxon>
        <taxon>Rehmannieae</taxon>
        <taxon>Rehmannia</taxon>
    </lineage>
</organism>
<feature type="domain" description="Lipid-binding serum glycoprotein C-terminal" evidence="4">
    <location>
        <begin position="272"/>
        <end position="470"/>
    </location>
</feature>
<dbReference type="Gene3D" id="3.15.10.10">
    <property type="entry name" value="Bactericidal permeability-increasing protein, domain 1"/>
    <property type="match status" value="1"/>
</dbReference>
<evidence type="ECO:0000256" key="2">
    <source>
        <dbReference type="SAM" id="SignalP"/>
    </source>
</evidence>
<feature type="chain" id="PRO_5045240119" description="BPI/LBP family protein" evidence="2">
    <location>
        <begin position="24"/>
        <end position="486"/>
    </location>
</feature>
<comment type="caution">
    <text evidence="5">The sequence shown here is derived from an EMBL/GenBank/DDBJ whole genome shotgun (WGS) entry which is preliminary data.</text>
</comment>
<keyword evidence="6" id="KW-1185">Reference proteome</keyword>
<dbReference type="PANTHER" id="PTHR46801:SF2">
    <property type="entry name" value="LIPOPOLYSACCHARIDE-BINDING PROTEIN"/>
    <property type="match status" value="1"/>
</dbReference>
<dbReference type="SMART" id="SM00329">
    <property type="entry name" value="BPI2"/>
    <property type="match status" value="1"/>
</dbReference>
<keyword evidence="2" id="KW-0732">Signal</keyword>
<evidence type="ECO:0000259" key="3">
    <source>
        <dbReference type="SMART" id="SM00328"/>
    </source>
</evidence>
<dbReference type="SUPFAM" id="SSF55394">
    <property type="entry name" value="Bactericidal permeability-increasing protein, BPI"/>
    <property type="match status" value="2"/>
</dbReference>
<dbReference type="PANTHER" id="PTHR46801">
    <property type="entry name" value="OS06G0309200 PROTEIN"/>
    <property type="match status" value="1"/>
</dbReference>
<dbReference type="InterPro" id="IPR017942">
    <property type="entry name" value="Lipid-bd_serum_glycop_N"/>
</dbReference>
<dbReference type="SMART" id="SM00328">
    <property type="entry name" value="BPI1"/>
    <property type="match status" value="1"/>
</dbReference>